<dbReference type="Pfam" id="PF11894">
    <property type="entry name" value="Nup192"/>
    <property type="match status" value="1"/>
</dbReference>
<evidence type="ECO:0000313" key="6">
    <source>
        <dbReference type="Proteomes" id="UP000054272"/>
    </source>
</evidence>
<protein>
    <submittedName>
        <fullName evidence="5">Nuclear pore complex protein Nup205</fullName>
    </submittedName>
</protein>
<accession>A0ABR5BSQ0</accession>
<dbReference type="PANTHER" id="PTHR31344">
    <property type="entry name" value="NUCLEAR PORE COMPLEX PROTEIN NUP205"/>
    <property type="match status" value="1"/>
</dbReference>
<proteinExistence type="inferred from homology"/>
<gene>
    <name evidence="5" type="ORF">I306_04251</name>
</gene>
<dbReference type="PANTHER" id="PTHR31344:SF0">
    <property type="entry name" value="NUCLEAR PORE COMPLEX PROTEIN NUP205"/>
    <property type="match status" value="1"/>
</dbReference>
<organism evidence="5 6">
    <name type="scientific">Cryptococcus gattii EJB2</name>
    <dbReference type="NCBI Taxonomy" id="1296103"/>
    <lineage>
        <taxon>Eukaryota</taxon>
        <taxon>Fungi</taxon>
        <taxon>Dikarya</taxon>
        <taxon>Basidiomycota</taxon>
        <taxon>Agaricomycotina</taxon>
        <taxon>Tremellomycetes</taxon>
        <taxon>Tremellales</taxon>
        <taxon>Cryptococcaceae</taxon>
        <taxon>Cryptococcus</taxon>
        <taxon>Cryptococcus gattii species complex</taxon>
    </lineage>
</organism>
<evidence type="ECO:0000256" key="3">
    <source>
        <dbReference type="ARBA" id="ARBA00022448"/>
    </source>
</evidence>
<reference evidence="5 6" key="1">
    <citation type="submission" date="2015-01" db="EMBL/GenBank/DDBJ databases">
        <title>The Genome Sequence of Cryptococcus gattii EJB2.</title>
        <authorList>
            <consortium name="The Broad Institute Genomics Platform"/>
            <person name="Cuomo C."/>
            <person name="Litvintseva A."/>
            <person name="Chen Y."/>
            <person name="Heitman J."/>
            <person name="Sun S."/>
            <person name="Springer D."/>
            <person name="Dromer F."/>
            <person name="Young S."/>
            <person name="Zeng Q."/>
            <person name="Gargeya S."/>
            <person name="Abouelleil A."/>
            <person name="Alvarado L."/>
            <person name="Chapman S.B."/>
            <person name="Gainer-Dewar J."/>
            <person name="Goldberg J."/>
            <person name="Griggs A."/>
            <person name="Gujja S."/>
            <person name="Hansen M."/>
            <person name="Howarth C."/>
            <person name="Imamovic A."/>
            <person name="Larimer J."/>
            <person name="Murphy C."/>
            <person name="Naylor J."/>
            <person name="Pearson M."/>
            <person name="Priest M."/>
            <person name="Roberts A."/>
            <person name="Saif S."/>
            <person name="Shea T."/>
            <person name="Sykes S."/>
            <person name="Wortman J."/>
            <person name="Nusbaum C."/>
            <person name="Birren B."/>
        </authorList>
    </citation>
    <scope>NUCLEOTIDE SEQUENCE [LARGE SCALE GENOMIC DNA]</scope>
    <source>
        <strain evidence="5 6">EJB2</strain>
    </source>
</reference>
<keyword evidence="4" id="KW-0539">Nucleus</keyword>
<evidence type="ECO:0000256" key="2">
    <source>
        <dbReference type="ARBA" id="ARBA00005892"/>
    </source>
</evidence>
<comment type="similarity">
    <text evidence="2">Belongs to the NUP186/NUP192/NUP205 family.</text>
</comment>
<dbReference type="EMBL" id="KN848709">
    <property type="protein sequence ID" value="KIR78682.1"/>
    <property type="molecule type" value="Genomic_DNA"/>
</dbReference>
<evidence type="ECO:0000256" key="4">
    <source>
        <dbReference type="ARBA" id="ARBA00023242"/>
    </source>
</evidence>
<sequence length="2064" mass="227262">MLRKCRKKLHENWDMMSALPIQQWDPDQFSDLQHILARVLTQPTTSSLRKLHAALVQARPWLLNLTALPGVNDKDKQFVEHKLANGTSINVTGDLLNATNALSSFLSISHLFSSILSLQAETHRAVYPSRSTPEISIYLLHRWQTDLLDFLKELLRVVLEQGDMMGSGWEGLKEFVEDLLGAKVTLADGSGKEGTLVDQILSQLSVLQTKISSLLSTSSSGQGYELQQFRLTALRAEQNKLAGILALIAEGGRLGRGQVIRVLKWLAKVERMDAVVGLVAASVWAAWKPLEVLDASDARYDVSLSVGVVTSFMRIELMENEKVAEDWCHDIKFLKLASSLALQERWAIPRLRESIKLSWSLFYLSCIKHDASVIQTGIDQHEMEGWLHDSIANGAFQFLHEMVITIRQERGWDEPDETKEAGTDSLVTVALASDKANDEFLFKQLQDIVNILAGKKQFLRNLRNREEDALIRRSSIAPSHTNANADTSVYNYQTFLRLFASVYRSLPPDSALDLWENPTFTGTILDTRGGFPGPAFWEMLSSISSGPSCAAVSYERLKDTRLPWTALFKFYQHYIDIMPHAYEPIKTTRNPPPSLDPMPTEEVEICKGWTEVLTTIVRWSPAARGALLQMKPHPIGVLWDFVNCENVPLHLKAAILNAITAFTSRSSQSEAQASITMHDPMDDEVLAQSVGFYEKISYRDPNTDVRYLEGGRIPPPVGWLIRMGFLEGEAGRYELSRAYVNFLTALLPSLSSLPTSSASGTASISSALGKSTLSSTRPRLTNTLRRGTFQVIDGILLSLKMRRYVRDSERWEVLDGLTAFLERAVLGFDMSELLNLGSGSGSISGVSSVGGPGGSGRGIGQIALELSEEPGFIVILRLLSERDIFAVLAEVLDSAASLGGNGERKKIVSKVLRQVLRIYHRVMELQLVFADVLLLALTDPSRNPAHTLKRPYGLQPLDNHLLAHLTNVNNIALLIGDDDPAISYLSTKLIASLSNSPVFNRSDLFQGEYKGEVNRLAGVLDVSDDSIRILQGFVRRLDVEGEDPEQGVEAVEEIALHGDIEQVKEELPMVIRSVILDILIDGTSPSNTSPNIAHFLLGYDFRHRHFSFSSEEGCLQIVLKQMLEGAELAGSTGEGDGILEVHPQLGAKIAELVYQLFSGVLTGKATLGYAMSVTGYSARQLASLPRQCPEWQGLIPQGSSISAPSTSTTGMGWAVTRDTKVETSSETLVAYLEFQRWIISSASLEIFIYDGHGASASRIAQILFNGQAQGLLDNGDVEDGEGEDHLPPLLIDLLNSVDVRWIEESIDNRQLEFYASFDFDAYKRPDVNWWDIKALAAGLAAFKKQLERQGAITQASVPGVDAEAEYVLSRLAGKNRETDVAIAKGNFLAAWNELLKVGLTLLFVRHITEDHQEAILFDLLEGLLTRLDGEIDLAPGVEDLLCESSLVVMTTLVSVLQKFEGVNLPVEQLGAVLAKVVDAATRPGSTETARGNLYAAITQYLQLIIPANSNNPDDRSISGSTVDPLTSFSSTTMLQRITLQIFAAKKERLVPGVCRDAMDDRDVWKTECFALLGGIVGICQGERDRHVVAPLVSNGYLPLFVRSIKEREGALMECLAPDAETLHAYWVFEAKIAFLIALASTRKGSEDLLDAGVFEIFATCGFINIQLNEGMLDESTGGEIVERQHRVLVASLQLLARVLSSLHKSARSGAGHAISFLNAHREAILALVREPQQNLTVTALDECRLVVSVLAMVVHKVPSEDLYSPSSFGAFHLAVLSAAAHAFDRNTWVEVAEEDSKSTFSLILVAHSSAYQPSTTVESQMVLLNQVLLAFLIAATNGLKAGSGNPVFITGVRRSHGSAVKYIASAPSLQMAVNLLSDLAETTQEVSNQYEVILDRMQDGSDLEEEDVEQKLRNEFIGDAPLSDDLIRVAFVARSQMLFNMIESLLLLIWRHLLFYANDVRGSLAPIRPENLSPSLSSFAMSQQAQMEASRSNAGTMKMLERVAAGLRGTLIRLDDMEVNLELRRLVTGGSARGDAYYGMLVRRLKEMVAGLVGEREIMEDDQE</sequence>
<keyword evidence="6" id="KW-1185">Reference proteome</keyword>
<name>A0ABR5BSQ0_9TREE</name>
<dbReference type="InterPro" id="IPR021827">
    <property type="entry name" value="Nup186/Nup192/Nup205"/>
</dbReference>
<keyword evidence="3" id="KW-0813">Transport</keyword>
<comment type="subcellular location">
    <subcellularLocation>
        <location evidence="1">Nucleus</location>
    </subcellularLocation>
</comment>
<evidence type="ECO:0000313" key="5">
    <source>
        <dbReference type="EMBL" id="KIR78682.1"/>
    </source>
</evidence>
<dbReference type="Proteomes" id="UP000054272">
    <property type="component" value="Unassembled WGS sequence"/>
</dbReference>
<evidence type="ECO:0000256" key="1">
    <source>
        <dbReference type="ARBA" id="ARBA00004123"/>
    </source>
</evidence>